<feature type="transmembrane region" description="Helical" evidence="9">
    <location>
        <begin position="182"/>
        <end position="200"/>
    </location>
</feature>
<evidence type="ECO:0000256" key="8">
    <source>
        <dbReference type="ARBA" id="ARBA00068882"/>
    </source>
</evidence>
<evidence type="ECO:0000259" key="11">
    <source>
        <dbReference type="Pfam" id="PF16916"/>
    </source>
</evidence>
<gene>
    <name evidence="12" type="ORF">SAMN05428963_103208</name>
</gene>
<feature type="transmembrane region" description="Helical" evidence="9">
    <location>
        <begin position="12"/>
        <end position="31"/>
    </location>
</feature>
<dbReference type="FunFam" id="3.30.70.1350:FF:000002">
    <property type="entry name" value="Ferrous-iron efflux pump FieF"/>
    <property type="match status" value="1"/>
</dbReference>
<evidence type="ECO:0000256" key="3">
    <source>
        <dbReference type="ARBA" id="ARBA00022448"/>
    </source>
</evidence>
<dbReference type="AlphaFoldDB" id="A0A1T4NV21"/>
<evidence type="ECO:0000256" key="2">
    <source>
        <dbReference type="ARBA" id="ARBA00008114"/>
    </source>
</evidence>
<sequence>MAMRSAVLIQRVALGSILVALSVMALKYVAYAMTGSVALLSDALESIVNLVTAVIALWAVRLSYKPADKDHPFGHHKAEYFSAVVEGVLIVVAALLILQQAWEALQNPRTLDQPMEGMAINSLATLINLGWAIYLIRTGTRKRSPALSADGHHLMTDVVTSVGVLAGLLLATATGWTILDPLLAALVAVNILMAGYKVVLNSLSGLMDQAIDPAEEQQVREIISASANGAIEVHDLKTRLAGRAIFIEFHLVVPGEMTVGKAHCICDKIEDALKASFQGARVSIHVEPEDEAKQTGVPVL</sequence>
<dbReference type="Pfam" id="PF16916">
    <property type="entry name" value="ZT_dimer"/>
    <property type="match status" value="1"/>
</dbReference>
<dbReference type="GO" id="GO:0005886">
    <property type="term" value="C:plasma membrane"/>
    <property type="evidence" value="ECO:0007669"/>
    <property type="project" value="UniProtKB-SubCell"/>
</dbReference>
<feature type="domain" description="Cation efflux protein cytoplasmic" evidence="11">
    <location>
        <begin position="212"/>
        <end position="289"/>
    </location>
</feature>
<keyword evidence="4" id="KW-1003">Cell membrane</keyword>
<keyword evidence="13" id="KW-1185">Reference proteome</keyword>
<comment type="similarity">
    <text evidence="2">Belongs to the cation diffusion facilitator (CDF) transporter (TC 2.A.4) family.</text>
</comment>
<dbReference type="GO" id="GO:0015086">
    <property type="term" value="F:cadmium ion transmembrane transporter activity"/>
    <property type="evidence" value="ECO:0007669"/>
    <property type="project" value="TreeGrafter"/>
</dbReference>
<dbReference type="STRING" id="1365950.SAMN05428963_103208"/>
<dbReference type="Gene3D" id="3.30.70.1350">
    <property type="entry name" value="Cation efflux protein, cytoplasmic domain"/>
    <property type="match status" value="1"/>
</dbReference>
<evidence type="ECO:0000313" key="12">
    <source>
        <dbReference type="EMBL" id="SJZ83129.1"/>
    </source>
</evidence>
<feature type="transmembrane region" description="Helical" evidence="9">
    <location>
        <begin position="118"/>
        <end position="137"/>
    </location>
</feature>
<evidence type="ECO:0000313" key="13">
    <source>
        <dbReference type="Proteomes" id="UP000190135"/>
    </source>
</evidence>
<evidence type="ECO:0000259" key="10">
    <source>
        <dbReference type="Pfam" id="PF01545"/>
    </source>
</evidence>
<reference evidence="12 13" key="1">
    <citation type="submission" date="2017-02" db="EMBL/GenBank/DDBJ databases">
        <authorList>
            <person name="Peterson S.W."/>
        </authorList>
    </citation>
    <scope>NUCLEOTIDE SEQUENCE [LARGE SCALE GENOMIC DNA]</scope>
    <source>
        <strain evidence="12 13">USBA 369</strain>
    </source>
</reference>
<feature type="domain" description="Cation efflux protein transmembrane" evidence="10">
    <location>
        <begin position="16"/>
        <end position="207"/>
    </location>
</feature>
<dbReference type="InterPro" id="IPR002524">
    <property type="entry name" value="Cation_efflux"/>
</dbReference>
<proteinExistence type="inferred from homology"/>
<feature type="transmembrane region" description="Helical" evidence="9">
    <location>
        <begin position="43"/>
        <end position="60"/>
    </location>
</feature>
<dbReference type="GO" id="GO:0015341">
    <property type="term" value="F:zinc efflux antiporter activity"/>
    <property type="evidence" value="ECO:0007669"/>
    <property type="project" value="TreeGrafter"/>
</dbReference>
<dbReference type="InterPro" id="IPR058533">
    <property type="entry name" value="Cation_efflux_TM"/>
</dbReference>
<keyword evidence="7 9" id="KW-0472">Membrane</keyword>
<evidence type="ECO:0000256" key="9">
    <source>
        <dbReference type="SAM" id="Phobius"/>
    </source>
</evidence>
<keyword evidence="6 9" id="KW-1133">Transmembrane helix</keyword>
<accession>A0A1T4NV21</accession>
<dbReference type="SUPFAM" id="SSF161111">
    <property type="entry name" value="Cation efflux protein transmembrane domain-like"/>
    <property type="match status" value="1"/>
</dbReference>
<evidence type="ECO:0000256" key="1">
    <source>
        <dbReference type="ARBA" id="ARBA00004651"/>
    </source>
</evidence>
<feature type="transmembrane region" description="Helical" evidence="9">
    <location>
        <begin position="80"/>
        <end position="98"/>
    </location>
</feature>
<keyword evidence="5 9" id="KW-0812">Transmembrane</keyword>
<dbReference type="Proteomes" id="UP000190135">
    <property type="component" value="Unassembled WGS sequence"/>
</dbReference>
<dbReference type="GO" id="GO:0006882">
    <property type="term" value="P:intracellular zinc ion homeostasis"/>
    <property type="evidence" value="ECO:0007669"/>
    <property type="project" value="TreeGrafter"/>
</dbReference>
<dbReference type="Pfam" id="PF01545">
    <property type="entry name" value="Cation_efflux"/>
    <property type="match status" value="1"/>
</dbReference>
<dbReference type="InterPro" id="IPR036837">
    <property type="entry name" value="Cation_efflux_CTD_sf"/>
</dbReference>
<dbReference type="PANTHER" id="PTHR43840:SF15">
    <property type="entry name" value="MITOCHONDRIAL METAL TRANSPORTER 1-RELATED"/>
    <property type="match status" value="1"/>
</dbReference>
<dbReference type="EMBL" id="FUXL01000003">
    <property type="protein sequence ID" value="SJZ83129.1"/>
    <property type="molecule type" value="Genomic_DNA"/>
</dbReference>
<comment type="subcellular location">
    <subcellularLocation>
        <location evidence="1">Cell membrane</location>
        <topology evidence="1">Multi-pass membrane protein</topology>
    </subcellularLocation>
</comment>
<feature type="transmembrane region" description="Helical" evidence="9">
    <location>
        <begin position="158"/>
        <end position="176"/>
    </location>
</feature>
<dbReference type="PANTHER" id="PTHR43840">
    <property type="entry name" value="MITOCHONDRIAL METAL TRANSPORTER 1-RELATED"/>
    <property type="match status" value="1"/>
</dbReference>
<dbReference type="SUPFAM" id="SSF160240">
    <property type="entry name" value="Cation efflux protein cytoplasmic domain-like"/>
    <property type="match status" value="1"/>
</dbReference>
<dbReference type="NCBIfam" id="TIGR01297">
    <property type="entry name" value="CDF"/>
    <property type="match status" value="1"/>
</dbReference>
<dbReference type="InterPro" id="IPR027469">
    <property type="entry name" value="Cation_efflux_TMD_sf"/>
</dbReference>
<dbReference type="InterPro" id="IPR027470">
    <property type="entry name" value="Cation_efflux_CTD"/>
</dbReference>
<organism evidence="12 13">
    <name type="scientific">Consotaella salsifontis</name>
    <dbReference type="NCBI Taxonomy" id="1365950"/>
    <lineage>
        <taxon>Bacteria</taxon>
        <taxon>Pseudomonadati</taxon>
        <taxon>Pseudomonadota</taxon>
        <taxon>Alphaproteobacteria</taxon>
        <taxon>Hyphomicrobiales</taxon>
        <taxon>Aurantimonadaceae</taxon>
        <taxon>Consotaella</taxon>
    </lineage>
</organism>
<evidence type="ECO:0000256" key="6">
    <source>
        <dbReference type="ARBA" id="ARBA00022989"/>
    </source>
</evidence>
<keyword evidence="3" id="KW-0813">Transport</keyword>
<evidence type="ECO:0000256" key="5">
    <source>
        <dbReference type="ARBA" id="ARBA00022692"/>
    </source>
</evidence>
<evidence type="ECO:0000256" key="7">
    <source>
        <dbReference type="ARBA" id="ARBA00023136"/>
    </source>
</evidence>
<dbReference type="InterPro" id="IPR050291">
    <property type="entry name" value="CDF_Transporter"/>
</dbReference>
<protein>
    <recommendedName>
        <fullName evidence="8">Protein p34</fullName>
    </recommendedName>
</protein>
<name>A0A1T4NV21_9HYPH</name>
<dbReference type="Gene3D" id="1.20.1510.10">
    <property type="entry name" value="Cation efflux protein transmembrane domain"/>
    <property type="match status" value="1"/>
</dbReference>
<evidence type="ECO:0000256" key="4">
    <source>
        <dbReference type="ARBA" id="ARBA00022475"/>
    </source>
</evidence>
<dbReference type="GO" id="GO:0015093">
    <property type="term" value="F:ferrous iron transmembrane transporter activity"/>
    <property type="evidence" value="ECO:0007669"/>
    <property type="project" value="TreeGrafter"/>
</dbReference>